<keyword evidence="2" id="KW-1185">Reference proteome</keyword>
<evidence type="ECO:0000313" key="2">
    <source>
        <dbReference type="Proteomes" id="UP000233551"/>
    </source>
</evidence>
<dbReference type="Proteomes" id="UP000233551">
    <property type="component" value="Unassembled WGS sequence"/>
</dbReference>
<dbReference type="AlphaFoldDB" id="A0A2I0HHG2"/>
<comment type="caution">
    <text evidence="1">The sequence shown here is derived from an EMBL/GenBank/DDBJ whole genome shotgun (WGS) entry which is preliminary data.</text>
</comment>
<name>A0A2I0HHG2_PUNGR</name>
<feature type="non-terminal residue" evidence="1">
    <location>
        <position position="82"/>
    </location>
</feature>
<sequence>MAATFQGLGAATALSLSGSFDSKRLHLLSRRSLSGRKTNFLVVRSDGRIVSSSMPARRSQQFIANAVATKADQAAASTASKS</sequence>
<dbReference type="EMBL" id="PGOL01009174">
    <property type="protein sequence ID" value="PKI31131.1"/>
    <property type="molecule type" value="Genomic_DNA"/>
</dbReference>
<organism evidence="1 2">
    <name type="scientific">Punica granatum</name>
    <name type="common">Pomegranate</name>
    <dbReference type="NCBI Taxonomy" id="22663"/>
    <lineage>
        <taxon>Eukaryota</taxon>
        <taxon>Viridiplantae</taxon>
        <taxon>Streptophyta</taxon>
        <taxon>Embryophyta</taxon>
        <taxon>Tracheophyta</taxon>
        <taxon>Spermatophyta</taxon>
        <taxon>Magnoliopsida</taxon>
        <taxon>eudicotyledons</taxon>
        <taxon>Gunneridae</taxon>
        <taxon>Pentapetalae</taxon>
        <taxon>rosids</taxon>
        <taxon>malvids</taxon>
        <taxon>Myrtales</taxon>
        <taxon>Lythraceae</taxon>
        <taxon>Punica</taxon>
    </lineage>
</organism>
<accession>A0A2I0HHG2</accession>
<reference evidence="1 2" key="1">
    <citation type="submission" date="2017-11" db="EMBL/GenBank/DDBJ databases">
        <title>De-novo sequencing of pomegranate (Punica granatum L.) genome.</title>
        <authorList>
            <person name="Akparov Z."/>
            <person name="Amiraslanov A."/>
            <person name="Hajiyeva S."/>
            <person name="Abbasov M."/>
            <person name="Kaur K."/>
            <person name="Hamwieh A."/>
            <person name="Solovyev V."/>
            <person name="Salamov A."/>
            <person name="Braich B."/>
            <person name="Kosarev P."/>
            <person name="Mahmoud A."/>
            <person name="Hajiyev E."/>
            <person name="Babayeva S."/>
            <person name="Izzatullayeva V."/>
            <person name="Mammadov A."/>
            <person name="Mammadov A."/>
            <person name="Sharifova S."/>
            <person name="Ojaghi J."/>
            <person name="Eynullazada K."/>
            <person name="Bayramov B."/>
            <person name="Abdulazimova A."/>
            <person name="Shahmuradov I."/>
        </authorList>
    </citation>
    <scope>NUCLEOTIDE SEQUENCE [LARGE SCALE GENOMIC DNA]</scope>
    <source>
        <strain evidence="2">cv. AG2017</strain>
        <tissue evidence="1">Leaf</tissue>
    </source>
</reference>
<evidence type="ECO:0000313" key="1">
    <source>
        <dbReference type="EMBL" id="PKI31131.1"/>
    </source>
</evidence>
<protein>
    <submittedName>
        <fullName evidence="1">Uncharacterized protein</fullName>
    </submittedName>
</protein>
<dbReference type="STRING" id="22663.A0A2I0HHG2"/>
<proteinExistence type="predicted"/>
<gene>
    <name evidence="1" type="ORF">CRG98_048473</name>
</gene>